<evidence type="ECO:0000256" key="7">
    <source>
        <dbReference type="ARBA" id="ARBA00023141"/>
    </source>
</evidence>
<organism evidence="11">
    <name type="scientific">freshwater metagenome</name>
    <dbReference type="NCBI Taxonomy" id="449393"/>
    <lineage>
        <taxon>unclassified sequences</taxon>
        <taxon>metagenomes</taxon>
        <taxon>ecological metagenomes</taxon>
    </lineage>
</organism>
<dbReference type="FunFam" id="3.40.50.1100:FF:000004">
    <property type="entry name" value="Tryptophan synthase beta chain"/>
    <property type="match status" value="1"/>
</dbReference>
<gene>
    <name evidence="11" type="ORF">UFOPK3423_01300</name>
</gene>
<evidence type="ECO:0000256" key="5">
    <source>
        <dbReference type="ARBA" id="ARBA00022822"/>
    </source>
</evidence>
<evidence type="ECO:0000259" key="10">
    <source>
        <dbReference type="Pfam" id="PF00291"/>
    </source>
</evidence>
<keyword evidence="4" id="KW-0028">Amino-acid biosynthesis</keyword>
<comment type="catalytic activity">
    <reaction evidence="9">
        <text>(1S,2R)-1-C-(indol-3-yl)glycerol 3-phosphate + L-serine = D-glyceraldehyde 3-phosphate + L-tryptophan + H2O</text>
        <dbReference type="Rhea" id="RHEA:10532"/>
        <dbReference type="ChEBI" id="CHEBI:15377"/>
        <dbReference type="ChEBI" id="CHEBI:33384"/>
        <dbReference type="ChEBI" id="CHEBI:57912"/>
        <dbReference type="ChEBI" id="CHEBI:58866"/>
        <dbReference type="ChEBI" id="CHEBI:59776"/>
        <dbReference type="EC" id="4.2.1.20"/>
    </reaction>
</comment>
<dbReference type="PANTHER" id="PTHR48077">
    <property type="entry name" value="TRYPTOPHAN SYNTHASE-RELATED"/>
    <property type="match status" value="1"/>
</dbReference>
<evidence type="ECO:0000256" key="1">
    <source>
        <dbReference type="ARBA" id="ARBA00001933"/>
    </source>
</evidence>
<dbReference type="PANTHER" id="PTHR48077:SF3">
    <property type="entry name" value="TRYPTOPHAN SYNTHASE"/>
    <property type="match status" value="1"/>
</dbReference>
<reference evidence="11" key="1">
    <citation type="submission" date="2020-05" db="EMBL/GenBank/DDBJ databases">
        <authorList>
            <person name="Chiriac C."/>
            <person name="Salcher M."/>
            <person name="Ghai R."/>
            <person name="Kavagutti S V."/>
        </authorList>
    </citation>
    <scope>NUCLEOTIDE SEQUENCE</scope>
</reference>
<evidence type="ECO:0000313" key="11">
    <source>
        <dbReference type="EMBL" id="CAB4880445.1"/>
    </source>
</evidence>
<dbReference type="InterPro" id="IPR001926">
    <property type="entry name" value="TrpB-like_PALP"/>
</dbReference>
<proteinExistence type="predicted"/>
<dbReference type="EC" id="4.2.1.20" evidence="3"/>
<feature type="domain" description="Tryptophan synthase beta chain-like PALP" evidence="10">
    <location>
        <begin position="2"/>
        <end position="249"/>
    </location>
</feature>
<dbReference type="InterPro" id="IPR006654">
    <property type="entry name" value="Trp_synth_beta"/>
</dbReference>
<dbReference type="Gene3D" id="3.40.50.1100">
    <property type="match status" value="2"/>
</dbReference>
<dbReference type="InterPro" id="IPR036052">
    <property type="entry name" value="TrpB-like_PALP_sf"/>
</dbReference>
<dbReference type="GO" id="GO:0005737">
    <property type="term" value="C:cytoplasm"/>
    <property type="evidence" value="ECO:0007669"/>
    <property type="project" value="TreeGrafter"/>
</dbReference>
<dbReference type="NCBIfam" id="TIGR00263">
    <property type="entry name" value="trpB"/>
    <property type="match status" value="1"/>
</dbReference>
<dbReference type="SUPFAM" id="SSF53686">
    <property type="entry name" value="Tryptophan synthase beta subunit-like PLP-dependent enzymes"/>
    <property type="match status" value="1"/>
</dbReference>
<dbReference type="GO" id="GO:0004834">
    <property type="term" value="F:tryptophan synthase activity"/>
    <property type="evidence" value="ECO:0007669"/>
    <property type="project" value="UniProtKB-EC"/>
</dbReference>
<accession>A0A6J7EGR5</accession>
<name>A0A6J7EGR5_9ZZZZ</name>
<evidence type="ECO:0000256" key="6">
    <source>
        <dbReference type="ARBA" id="ARBA00022898"/>
    </source>
</evidence>
<sequence>MGTATACALLGLECVVYMGAEDMRRQLPNVQRMELLGAEVRSVEAGTRTLKEATSEAIRDWVTNVETTHYVIGSAIGPAPYPSIVRDLQRVIGDEARAQLLERTGRLPDRVVACVGGGSNAIGTFAAFVDDAQVRLLGVEAAGEGLDSGRHGAPLTVGGRPGVLHGALIALLQTDEGQVIEAHSVSAGLDYPGAGPEHAHLRDTGRAQYTAVTDGDALRAVRDVARLEGIIPALETAHALHVVLREADASQLDLVCLSGRGDKDLAEVMRRLPEC</sequence>
<comment type="pathway">
    <text evidence="2">Amino-acid biosynthesis; L-tryptophan biosynthesis; L-tryptophan from chorismate: step 5/5.</text>
</comment>
<protein>
    <recommendedName>
        <fullName evidence="3">tryptophan synthase</fullName>
        <ecNumber evidence="3">4.2.1.20</ecNumber>
    </recommendedName>
</protein>
<keyword evidence="8" id="KW-0456">Lyase</keyword>
<evidence type="ECO:0000256" key="2">
    <source>
        <dbReference type="ARBA" id="ARBA00004733"/>
    </source>
</evidence>
<dbReference type="AlphaFoldDB" id="A0A6J7EGR5"/>
<dbReference type="EMBL" id="CAFBLQ010000163">
    <property type="protein sequence ID" value="CAB4880445.1"/>
    <property type="molecule type" value="Genomic_DNA"/>
</dbReference>
<dbReference type="InterPro" id="IPR023026">
    <property type="entry name" value="Trp_synth_beta/beta-like"/>
</dbReference>
<evidence type="ECO:0000256" key="3">
    <source>
        <dbReference type="ARBA" id="ARBA00012043"/>
    </source>
</evidence>
<evidence type="ECO:0000256" key="9">
    <source>
        <dbReference type="ARBA" id="ARBA00049047"/>
    </source>
</evidence>
<keyword evidence="5" id="KW-0822">Tryptophan biosynthesis</keyword>
<keyword evidence="6" id="KW-0663">Pyridoxal phosphate</keyword>
<keyword evidence="7" id="KW-0057">Aromatic amino acid biosynthesis</keyword>
<evidence type="ECO:0000256" key="4">
    <source>
        <dbReference type="ARBA" id="ARBA00022605"/>
    </source>
</evidence>
<dbReference type="Pfam" id="PF00291">
    <property type="entry name" value="PALP"/>
    <property type="match status" value="1"/>
</dbReference>
<evidence type="ECO:0000256" key="8">
    <source>
        <dbReference type="ARBA" id="ARBA00023239"/>
    </source>
</evidence>
<comment type="cofactor">
    <cofactor evidence="1">
        <name>pyridoxal 5'-phosphate</name>
        <dbReference type="ChEBI" id="CHEBI:597326"/>
    </cofactor>
</comment>